<dbReference type="PROSITE" id="PS51257">
    <property type="entry name" value="PROKAR_LIPOPROTEIN"/>
    <property type="match status" value="1"/>
</dbReference>
<dbReference type="Proteomes" id="UP000483004">
    <property type="component" value="Unassembled WGS sequence"/>
</dbReference>
<evidence type="ECO:0000313" key="3">
    <source>
        <dbReference type="Proteomes" id="UP000483004"/>
    </source>
</evidence>
<sequence length="81" mass="8070">MAPRFASPHPQLGFFVCPQAGGLACELPGRLVVVLAVGFALGAADADRAGAATDPGCEVAEGALGDAPDGTVRGRWLDAPP</sequence>
<proteinExistence type="predicted"/>
<dbReference type="EMBL" id="WBMR01000137">
    <property type="protein sequence ID" value="KAB2370877.1"/>
    <property type="molecule type" value="Genomic_DNA"/>
</dbReference>
<gene>
    <name evidence="2" type="ORF">F9B16_33950</name>
</gene>
<dbReference type="AlphaFoldDB" id="A0A6L3VLN1"/>
<evidence type="ECO:0000313" key="2">
    <source>
        <dbReference type="EMBL" id="KAB2370877.1"/>
    </source>
</evidence>
<comment type="caution">
    <text evidence="2">The sequence shown here is derived from an EMBL/GenBank/DDBJ whole genome shotgun (WGS) entry which is preliminary data.</text>
</comment>
<reference evidence="2 3" key="1">
    <citation type="submission" date="2019-09" db="EMBL/GenBank/DDBJ databases">
        <title>Actinomadura physcomitrii sp. nov., a novel actinomycete isolated from moss [Physcomitrium sphaericum (Ludw) Fuernr].</title>
        <authorList>
            <person name="Liu C."/>
            <person name="Zhuang X."/>
        </authorList>
    </citation>
    <scope>NUCLEOTIDE SEQUENCE [LARGE SCALE GENOMIC DNA]</scope>
    <source>
        <strain evidence="2 3">CYP1-1B</strain>
    </source>
</reference>
<protein>
    <submittedName>
        <fullName evidence="2">Uncharacterized protein</fullName>
    </submittedName>
</protein>
<feature type="region of interest" description="Disordered" evidence="1">
    <location>
        <begin position="60"/>
        <end position="81"/>
    </location>
</feature>
<accession>A0A6L3VLN1</accession>
<keyword evidence="3" id="KW-1185">Reference proteome</keyword>
<name>A0A6L3VLN1_9ACTN</name>
<dbReference type="RefSeq" id="WP_151544307.1">
    <property type="nucleotide sequence ID" value="NZ_WBMR01000137.1"/>
</dbReference>
<organism evidence="2 3">
    <name type="scientific">Actinomadura montaniterrae</name>
    <dbReference type="NCBI Taxonomy" id="1803903"/>
    <lineage>
        <taxon>Bacteria</taxon>
        <taxon>Bacillati</taxon>
        <taxon>Actinomycetota</taxon>
        <taxon>Actinomycetes</taxon>
        <taxon>Streptosporangiales</taxon>
        <taxon>Thermomonosporaceae</taxon>
        <taxon>Actinomadura</taxon>
    </lineage>
</organism>
<evidence type="ECO:0000256" key="1">
    <source>
        <dbReference type="SAM" id="MobiDB-lite"/>
    </source>
</evidence>